<organism evidence="1 2">
    <name type="scientific">Endocarpon pusillum</name>
    <dbReference type="NCBI Taxonomy" id="364733"/>
    <lineage>
        <taxon>Eukaryota</taxon>
        <taxon>Fungi</taxon>
        <taxon>Dikarya</taxon>
        <taxon>Ascomycota</taxon>
        <taxon>Pezizomycotina</taxon>
        <taxon>Eurotiomycetes</taxon>
        <taxon>Chaetothyriomycetidae</taxon>
        <taxon>Verrucariales</taxon>
        <taxon>Verrucariaceae</taxon>
        <taxon>Endocarpon</taxon>
    </lineage>
</organism>
<accession>A0A8H7ATR6</accession>
<dbReference type="PANTHER" id="PTHR36681:SF3">
    <property type="entry name" value="NUCLEAR GTPASE, GERMINAL CENTER-ASSOCIATED, TANDEM DUPLICATE 3"/>
    <property type="match status" value="1"/>
</dbReference>
<name>A0A8H7ATR6_9EURO</name>
<keyword evidence="2" id="KW-1185">Reference proteome</keyword>
<reference evidence="1" key="1">
    <citation type="submission" date="2020-02" db="EMBL/GenBank/DDBJ databases">
        <authorList>
            <person name="Palmer J.M."/>
        </authorList>
    </citation>
    <scope>NUCLEOTIDE SEQUENCE</scope>
    <source>
        <strain evidence="1">EPUS1.4</strain>
        <tissue evidence="1">Thallus</tissue>
    </source>
</reference>
<evidence type="ECO:0000313" key="1">
    <source>
        <dbReference type="EMBL" id="KAF7514202.1"/>
    </source>
</evidence>
<dbReference type="Proteomes" id="UP000606974">
    <property type="component" value="Unassembled WGS sequence"/>
</dbReference>
<evidence type="ECO:0000313" key="2">
    <source>
        <dbReference type="Proteomes" id="UP000606974"/>
    </source>
</evidence>
<gene>
    <name evidence="1" type="ORF">GJ744_004527</name>
</gene>
<sequence>MDLRLPPPLRQEYACMLTSKDASGKAVTAFPTEYRYREEAQEAQFVIKAECFNDSEMDCHIQELLDEYRQPYMASANELPEAEYKVAEDKSHAAKQVFETVFGNTEMFFHDTGEHYNDLDLNLETMKDESEGAYDRILLQLQHLSRTLKWPEDMVDGIWEDKTATAERVSELLQPWIDSGLWVFVKIARIYLESDLLKAGIVFADLPGYHDVNFARVSAAKKYQATCEEIFVISDIKRAIDDPVIEEVIKDHCRRFTDVGQLTRPRITVVCTHSGKNGDMKDLEKHVSKDLLDEVKDQERRLSSDGDKLSVAEWKEACAEVELKLIRSQIPLTHI</sequence>
<dbReference type="PANTHER" id="PTHR36681">
    <property type="entry name" value="NUCLEAR GTPASE, GERMINAL CENTER-ASSOCIATED, TANDEM DUPLICATE 3"/>
    <property type="match status" value="1"/>
</dbReference>
<dbReference type="AlphaFoldDB" id="A0A8H7ATR6"/>
<protein>
    <submittedName>
        <fullName evidence="1">Uncharacterized protein</fullName>
    </submittedName>
</protein>
<dbReference type="OrthoDB" id="3598281at2759"/>
<proteinExistence type="predicted"/>
<dbReference type="EMBL" id="JAACFV010000002">
    <property type="protein sequence ID" value="KAF7514202.1"/>
    <property type="molecule type" value="Genomic_DNA"/>
</dbReference>
<comment type="caution">
    <text evidence="1">The sequence shown here is derived from an EMBL/GenBank/DDBJ whole genome shotgun (WGS) entry which is preliminary data.</text>
</comment>